<evidence type="ECO:0000256" key="8">
    <source>
        <dbReference type="ARBA" id="ARBA00023159"/>
    </source>
</evidence>
<dbReference type="SMART" id="SM00448">
    <property type="entry name" value="REC"/>
    <property type="match status" value="1"/>
</dbReference>
<dbReference type="InterPro" id="IPR002078">
    <property type="entry name" value="Sigma_54_int"/>
</dbReference>
<keyword evidence="10" id="KW-0597">Phosphoprotein</keyword>
<dbReference type="GO" id="GO:0000160">
    <property type="term" value="P:phosphorelay signal transduction system"/>
    <property type="evidence" value="ECO:0007669"/>
    <property type="project" value="UniProtKB-KW"/>
</dbReference>
<accession>A0A1M4MXW8</accession>
<evidence type="ECO:0000313" key="14">
    <source>
        <dbReference type="Proteomes" id="UP000184085"/>
    </source>
</evidence>
<feature type="domain" description="Response regulatory" evidence="12">
    <location>
        <begin position="29"/>
        <end position="143"/>
    </location>
</feature>
<dbReference type="RefSeq" id="WP_083595643.1">
    <property type="nucleotide sequence ID" value="NZ_FMJB01000046.1"/>
</dbReference>
<evidence type="ECO:0000256" key="3">
    <source>
        <dbReference type="ARBA" id="ARBA00015308"/>
    </source>
</evidence>
<dbReference type="InterPro" id="IPR003593">
    <property type="entry name" value="AAA+_ATPase"/>
</dbReference>
<dbReference type="GO" id="GO:0043565">
    <property type="term" value="F:sequence-specific DNA binding"/>
    <property type="evidence" value="ECO:0007669"/>
    <property type="project" value="InterPro"/>
</dbReference>
<dbReference type="Gene3D" id="3.40.50.2300">
    <property type="match status" value="1"/>
</dbReference>
<dbReference type="SMART" id="SM00382">
    <property type="entry name" value="AAA"/>
    <property type="match status" value="1"/>
</dbReference>
<dbReference type="InterPro" id="IPR000641">
    <property type="entry name" value="CbxX/CfxQ"/>
</dbReference>
<evidence type="ECO:0000256" key="9">
    <source>
        <dbReference type="ARBA" id="ARBA00023163"/>
    </source>
</evidence>
<feature type="modified residue" description="4-aspartylphosphate" evidence="10">
    <location>
        <position position="78"/>
    </location>
</feature>
<dbReference type="InterPro" id="IPR058031">
    <property type="entry name" value="AAA_lid_NorR"/>
</dbReference>
<dbReference type="InterPro" id="IPR027417">
    <property type="entry name" value="P-loop_NTPase"/>
</dbReference>
<keyword evidence="4" id="KW-0547">Nucleotide-binding</keyword>
<dbReference type="PANTHER" id="PTHR32071:SF91">
    <property type="entry name" value="TUNGSTATE-RESPONSIVE TWO COMPONENT SIGMA54-DEPENDENT SIGNAL TRANSDUCTION SYSTEM RESPONSE REGULATOR FIS FAMILY"/>
    <property type="match status" value="1"/>
</dbReference>
<comment type="subunit">
    <text evidence="2">Interacts with sigma-54.</text>
</comment>
<dbReference type="CDD" id="cd00156">
    <property type="entry name" value="REC"/>
    <property type="match status" value="1"/>
</dbReference>
<evidence type="ECO:0000259" key="12">
    <source>
        <dbReference type="PROSITE" id="PS50110"/>
    </source>
</evidence>
<evidence type="ECO:0000256" key="10">
    <source>
        <dbReference type="PROSITE-ProRule" id="PRU00169"/>
    </source>
</evidence>
<evidence type="ECO:0000256" key="2">
    <source>
        <dbReference type="ARBA" id="ARBA00011135"/>
    </source>
</evidence>
<keyword evidence="5" id="KW-0067">ATP-binding</keyword>
<dbReference type="PANTHER" id="PTHR32071">
    <property type="entry name" value="TRANSCRIPTIONAL REGULATORY PROTEIN"/>
    <property type="match status" value="1"/>
</dbReference>
<keyword evidence="7" id="KW-0805">Transcription regulation</keyword>
<sequence>MTSNLQPTVQPPTEGAAQSHIDRAIRHVSILVVDDEPGMRNYLTRTLEPRCKKVMAAASAEEASALLDAHHFDLVLLDNVMPGQSGLDWLAEQRRVGLFAEAILMTAYADLETAIHAMRVGASDFVLKPFRSNQILNAVNRCMVQKYLRRENFLLKYELQADSLAARGRLIGTSPGIESVRKTLERVAPMPTPVLFTGESGTGKEICARTLHAMSDRANAPFVPINCASISPDRLSQDLFGDPNQPGSDGLLVHASGGTIFLDEVAELPLPMQGELLRVLEDGSLRPHGSEREMPLNLRFVFATNADLDKAMDEGRFRRDLYHRINVVNIQMPPLRERVGDIPELAELFMGKFSRQLGVEPLVLTDHVLLNMARYDWQGNVRELKNLIERSLILGEFPPEFAGNTEDSDNEPVESLHAVERRHILSVLEACGGNRAEAARRLGVSRKTIDRKCSMWNV</sequence>
<feature type="domain" description="Sigma-54 factor interaction" evidence="11">
    <location>
        <begin position="170"/>
        <end position="393"/>
    </location>
</feature>
<gene>
    <name evidence="13" type="ORF">KARMA_1631</name>
</gene>
<dbReference type="InterPro" id="IPR009057">
    <property type="entry name" value="Homeodomain-like_sf"/>
</dbReference>
<keyword evidence="9" id="KW-0804">Transcription</keyword>
<dbReference type="Pfam" id="PF00072">
    <property type="entry name" value="Response_reg"/>
    <property type="match status" value="1"/>
</dbReference>
<dbReference type="Gene3D" id="1.10.10.60">
    <property type="entry name" value="Homeodomain-like"/>
    <property type="match status" value="1"/>
</dbReference>
<evidence type="ECO:0000256" key="7">
    <source>
        <dbReference type="ARBA" id="ARBA00023015"/>
    </source>
</evidence>
<dbReference type="PRINTS" id="PR01590">
    <property type="entry name" value="HTHFIS"/>
</dbReference>
<dbReference type="CDD" id="cd00009">
    <property type="entry name" value="AAA"/>
    <property type="match status" value="1"/>
</dbReference>
<dbReference type="Gene3D" id="3.40.50.300">
    <property type="entry name" value="P-loop containing nucleotide triphosphate hydrolases"/>
    <property type="match status" value="1"/>
</dbReference>
<dbReference type="Pfam" id="PF02954">
    <property type="entry name" value="HTH_8"/>
    <property type="match status" value="1"/>
</dbReference>
<dbReference type="Proteomes" id="UP000184085">
    <property type="component" value="Unassembled WGS sequence"/>
</dbReference>
<dbReference type="InterPro" id="IPR001789">
    <property type="entry name" value="Sig_transdc_resp-reg_receiver"/>
</dbReference>
<evidence type="ECO:0000256" key="5">
    <source>
        <dbReference type="ARBA" id="ARBA00022840"/>
    </source>
</evidence>
<dbReference type="Pfam" id="PF00158">
    <property type="entry name" value="Sigma54_activat"/>
    <property type="match status" value="1"/>
</dbReference>
<dbReference type="SUPFAM" id="SSF52172">
    <property type="entry name" value="CheY-like"/>
    <property type="match status" value="1"/>
</dbReference>
<dbReference type="PROSITE" id="PS50045">
    <property type="entry name" value="SIGMA54_INTERACT_4"/>
    <property type="match status" value="1"/>
</dbReference>
<dbReference type="GO" id="GO:0005524">
    <property type="term" value="F:ATP binding"/>
    <property type="evidence" value="ECO:0007669"/>
    <property type="project" value="UniProtKB-KW"/>
</dbReference>
<dbReference type="Gene3D" id="1.10.8.60">
    <property type="match status" value="1"/>
</dbReference>
<dbReference type="InterPro" id="IPR011006">
    <property type="entry name" value="CheY-like_superfamily"/>
</dbReference>
<dbReference type="Pfam" id="PF25601">
    <property type="entry name" value="AAA_lid_14"/>
    <property type="match status" value="1"/>
</dbReference>
<dbReference type="SUPFAM" id="SSF46689">
    <property type="entry name" value="Homeodomain-like"/>
    <property type="match status" value="1"/>
</dbReference>
<evidence type="ECO:0000256" key="4">
    <source>
        <dbReference type="ARBA" id="ARBA00022741"/>
    </source>
</evidence>
<evidence type="ECO:0000256" key="1">
    <source>
        <dbReference type="ARBA" id="ARBA00002167"/>
    </source>
</evidence>
<evidence type="ECO:0000313" key="13">
    <source>
        <dbReference type="EMBL" id="SCM67433.1"/>
    </source>
</evidence>
<dbReference type="PROSITE" id="PS50110">
    <property type="entry name" value="RESPONSE_REGULATORY"/>
    <property type="match status" value="1"/>
</dbReference>
<organism evidence="13 14">
    <name type="scientific">Donghicola eburneus</name>
    <dbReference type="NCBI Taxonomy" id="393278"/>
    <lineage>
        <taxon>Bacteria</taxon>
        <taxon>Pseudomonadati</taxon>
        <taxon>Pseudomonadota</taxon>
        <taxon>Alphaproteobacteria</taxon>
        <taxon>Rhodobacterales</taxon>
        <taxon>Roseobacteraceae</taxon>
        <taxon>Donghicola</taxon>
    </lineage>
</organism>
<dbReference type="AlphaFoldDB" id="A0A1M4MXW8"/>
<name>A0A1M4MXW8_9RHOB</name>
<dbReference type="PROSITE" id="PS00676">
    <property type="entry name" value="SIGMA54_INTERACT_2"/>
    <property type="match status" value="1"/>
</dbReference>
<dbReference type="EMBL" id="FMJB01000046">
    <property type="protein sequence ID" value="SCM67433.1"/>
    <property type="molecule type" value="Genomic_DNA"/>
</dbReference>
<dbReference type="PRINTS" id="PR00819">
    <property type="entry name" value="CBXCFQXSUPER"/>
</dbReference>
<keyword evidence="14" id="KW-1185">Reference proteome</keyword>
<keyword evidence="8" id="KW-0010">Activator</keyword>
<protein>
    <recommendedName>
        <fullName evidence="3">Nif-specific regulatory protein</fullName>
    </recommendedName>
</protein>
<reference evidence="14" key="1">
    <citation type="submission" date="2016-09" db="EMBL/GenBank/DDBJ databases">
        <authorList>
            <person name="Wibberg D."/>
        </authorList>
    </citation>
    <scope>NUCLEOTIDE SEQUENCE [LARGE SCALE GENOMIC DNA]</scope>
</reference>
<evidence type="ECO:0000256" key="6">
    <source>
        <dbReference type="ARBA" id="ARBA00023012"/>
    </source>
</evidence>
<dbReference type="InterPro" id="IPR002197">
    <property type="entry name" value="HTH_Fis"/>
</dbReference>
<evidence type="ECO:0000259" key="11">
    <source>
        <dbReference type="PROSITE" id="PS50045"/>
    </source>
</evidence>
<dbReference type="FunFam" id="3.40.50.300:FF:000006">
    <property type="entry name" value="DNA-binding transcriptional regulator NtrC"/>
    <property type="match status" value="1"/>
</dbReference>
<dbReference type="InterPro" id="IPR025943">
    <property type="entry name" value="Sigma_54_int_dom_ATP-bd_2"/>
</dbReference>
<dbReference type="SUPFAM" id="SSF52540">
    <property type="entry name" value="P-loop containing nucleoside triphosphate hydrolases"/>
    <property type="match status" value="1"/>
</dbReference>
<proteinExistence type="predicted"/>
<comment type="function">
    <text evidence="1">Required for activation of most nif operons, which are directly involved in nitrogen fixation.</text>
</comment>
<keyword evidence="6" id="KW-0902">Two-component regulatory system</keyword>
<dbReference type="GO" id="GO:0006355">
    <property type="term" value="P:regulation of DNA-templated transcription"/>
    <property type="evidence" value="ECO:0007669"/>
    <property type="project" value="InterPro"/>
</dbReference>